<dbReference type="EMBL" id="JALJOQ010000019">
    <property type="protein sequence ID" value="KAK9809533.1"/>
    <property type="molecule type" value="Genomic_DNA"/>
</dbReference>
<gene>
    <name evidence="1" type="ORF">WJX73_009666</name>
</gene>
<evidence type="ECO:0000313" key="1">
    <source>
        <dbReference type="EMBL" id="KAK9809533.1"/>
    </source>
</evidence>
<sequence length="86" mass="9324">MGEKLSGAAQRRNCTRLPTTEEPLSIYILNNGGRDLKKVQSAEYLINTLSKSESMGQQPCIIKQPEAGTGTQSSLISGLARMELGR</sequence>
<keyword evidence="2" id="KW-1185">Reference proteome</keyword>
<reference evidence="1 2" key="1">
    <citation type="journal article" date="2024" name="Nat. Commun.">
        <title>Phylogenomics reveals the evolutionary origins of lichenization in chlorophyte algae.</title>
        <authorList>
            <person name="Puginier C."/>
            <person name="Libourel C."/>
            <person name="Otte J."/>
            <person name="Skaloud P."/>
            <person name="Haon M."/>
            <person name="Grisel S."/>
            <person name="Petersen M."/>
            <person name="Berrin J.G."/>
            <person name="Delaux P.M."/>
            <person name="Dal Grande F."/>
            <person name="Keller J."/>
        </authorList>
    </citation>
    <scope>NUCLEOTIDE SEQUENCE [LARGE SCALE GENOMIC DNA]</scope>
    <source>
        <strain evidence="1 2">SAG 2036</strain>
    </source>
</reference>
<organism evidence="1 2">
    <name type="scientific">Symbiochloris irregularis</name>
    <dbReference type="NCBI Taxonomy" id="706552"/>
    <lineage>
        <taxon>Eukaryota</taxon>
        <taxon>Viridiplantae</taxon>
        <taxon>Chlorophyta</taxon>
        <taxon>core chlorophytes</taxon>
        <taxon>Trebouxiophyceae</taxon>
        <taxon>Trebouxiales</taxon>
        <taxon>Trebouxiaceae</taxon>
        <taxon>Symbiochloris</taxon>
    </lineage>
</organism>
<dbReference type="Proteomes" id="UP001465755">
    <property type="component" value="Unassembled WGS sequence"/>
</dbReference>
<accession>A0AAW1PLM3</accession>
<protein>
    <submittedName>
        <fullName evidence="1">Uncharacterized protein</fullName>
    </submittedName>
</protein>
<name>A0AAW1PLM3_9CHLO</name>
<evidence type="ECO:0000313" key="2">
    <source>
        <dbReference type="Proteomes" id="UP001465755"/>
    </source>
</evidence>
<dbReference type="AlphaFoldDB" id="A0AAW1PLM3"/>
<proteinExistence type="predicted"/>
<comment type="caution">
    <text evidence="1">The sequence shown here is derived from an EMBL/GenBank/DDBJ whole genome shotgun (WGS) entry which is preliminary data.</text>
</comment>